<dbReference type="InterPro" id="IPR021281">
    <property type="entry name" value="SNAPC2"/>
</dbReference>
<dbReference type="PANTHER" id="PTHR15132">
    <property type="entry name" value="SNRNA-ACTIVATING PROTEIN COMPLEX SUBUNIT 2"/>
    <property type="match status" value="1"/>
</dbReference>
<evidence type="ECO:0000313" key="3">
    <source>
        <dbReference type="EMBL" id="CAL1542216.1"/>
    </source>
</evidence>
<evidence type="ECO:0000256" key="1">
    <source>
        <dbReference type="SAM" id="MobiDB-lite"/>
    </source>
</evidence>
<feature type="compositionally biased region" description="Basic residues" evidence="1">
    <location>
        <begin position="21"/>
        <end position="31"/>
    </location>
</feature>
<dbReference type="GO" id="GO:0016251">
    <property type="term" value="F:RNA polymerase II general transcription initiation factor activity"/>
    <property type="evidence" value="ECO:0007669"/>
    <property type="project" value="InterPro"/>
</dbReference>
<feature type="non-terminal residue" evidence="3">
    <location>
        <position position="205"/>
    </location>
</feature>
<protein>
    <recommendedName>
        <fullName evidence="2">Myb-like domain-containing protein</fullName>
    </recommendedName>
</protein>
<dbReference type="GO" id="GO:0009301">
    <property type="term" value="P:snRNA transcription"/>
    <property type="evidence" value="ECO:0007669"/>
    <property type="project" value="InterPro"/>
</dbReference>
<dbReference type="SMART" id="SM00717">
    <property type="entry name" value="SANT"/>
    <property type="match status" value="1"/>
</dbReference>
<comment type="caution">
    <text evidence="3">The sequence shown here is derived from an EMBL/GenBank/DDBJ whole genome shotgun (WGS) entry which is preliminary data.</text>
</comment>
<dbReference type="PANTHER" id="PTHR15132:SF1">
    <property type="entry name" value="SNRNA-ACTIVATING PROTEIN COMPLEX SUBUNIT 2"/>
    <property type="match status" value="1"/>
</dbReference>
<accession>A0AAV2I9V4</accession>
<keyword evidence="4" id="KW-1185">Reference proteome</keyword>
<evidence type="ECO:0000313" key="4">
    <source>
        <dbReference type="Proteomes" id="UP001497497"/>
    </source>
</evidence>
<dbReference type="Proteomes" id="UP001497497">
    <property type="component" value="Unassembled WGS sequence"/>
</dbReference>
<organism evidence="3 4">
    <name type="scientific">Lymnaea stagnalis</name>
    <name type="common">Great pond snail</name>
    <name type="synonym">Helix stagnalis</name>
    <dbReference type="NCBI Taxonomy" id="6523"/>
    <lineage>
        <taxon>Eukaryota</taxon>
        <taxon>Metazoa</taxon>
        <taxon>Spiralia</taxon>
        <taxon>Lophotrochozoa</taxon>
        <taxon>Mollusca</taxon>
        <taxon>Gastropoda</taxon>
        <taxon>Heterobranchia</taxon>
        <taxon>Euthyneura</taxon>
        <taxon>Panpulmonata</taxon>
        <taxon>Hygrophila</taxon>
        <taxon>Lymnaeoidea</taxon>
        <taxon>Lymnaeidae</taxon>
        <taxon>Lymnaea</taxon>
    </lineage>
</organism>
<dbReference type="Pfam" id="PF11035">
    <property type="entry name" value="SNAPC2"/>
    <property type="match status" value="1"/>
</dbReference>
<feature type="region of interest" description="Disordered" evidence="1">
    <location>
        <begin position="1"/>
        <end position="38"/>
    </location>
</feature>
<dbReference type="CDD" id="cd00167">
    <property type="entry name" value="SANT"/>
    <property type="match status" value="1"/>
</dbReference>
<feature type="domain" description="Myb-like" evidence="2">
    <location>
        <begin position="46"/>
        <end position="94"/>
    </location>
</feature>
<dbReference type="SUPFAM" id="SSF46689">
    <property type="entry name" value="Homeodomain-like"/>
    <property type="match status" value="1"/>
</dbReference>
<dbReference type="AlphaFoldDB" id="A0AAV2I9V4"/>
<sequence length="205" mass="23162">MEDDTNIATTSSSRGQGRGCGRGKRGARGGHKTNYGRSKLQNRFLSSNKWTQQEKIRLLEGLKRYGEDSDVLAQIVETRSIEEIEKKIRSITAAGMIKGTDERLEGSGVVTKAPLEAWLDLMQDLKFYEPQDYSVMIPEMLGLITRNEHFKDSNIPNLDWRKIYQFLTDVTDDKCTVTSLTDIESFVVLDLMHSLGDKLHASDTT</sequence>
<proteinExistence type="predicted"/>
<evidence type="ECO:0000259" key="2">
    <source>
        <dbReference type="SMART" id="SM00717"/>
    </source>
</evidence>
<feature type="compositionally biased region" description="Polar residues" evidence="1">
    <location>
        <begin position="1"/>
        <end position="13"/>
    </location>
</feature>
<reference evidence="3 4" key="1">
    <citation type="submission" date="2024-04" db="EMBL/GenBank/DDBJ databases">
        <authorList>
            <consortium name="Genoscope - CEA"/>
            <person name="William W."/>
        </authorList>
    </citation>
    <scope>NUCLEOTIDE SEQUENCE [LARGE SCALE GENOMIC DNA]</scope>
</reference>
<dbReference type="EMBL" id="CAXITT010000475">
    <property type="protein sequence ID" value="CAL1542216.1"/>
    <property type="molecule type" value="Genomic_DNA"/>
</dbReference>
<name>A0AAV2I9V4_LYMST</name>
<dbReference type="InterPro" id="IPR001005">
    <property type="entry name" value="SANT/Myb"/>
</dbReference>
<dbReference type="GO" id="GO:0016604">
    <property type="term" value="C:nuclear body"/>
    <property type="evidence" value="ECO:0007669"/>
    <property type="project" value="TreeGrafter"/>
</dbReference>
<gene>
    <name evidence="3" type="ORF">GSLYS_00015814001</name>
</gene>
<dbReference type="InterPro" id="IPR009057">
    <property type="entry name" value="Homeodomain-like_sf"/>
</dbReference>